<dbReference type="SMR" id="M1BMA1"/>
<accession>M1BMA1</accession>
<organism evidence="7 8">
    <name type="scientific">Solanum tuberosum</name>
    <name type="common">Potato</name>
    <dbReference type="NCBI Taxonomy" id="4113"/>
    <lineage>
        <taxon>Eukaryota</taxon>
        <taxon>Viridiplantae</taxon>
        <taxon>Streptophyta</taxon>
        <taxon>Embryophyta</taxon>
        <taxon>Tracheophyta</taxon>
        <taxon>Spermatophyta</taxon>
        <taxon>Magnoliopsida</taxon>
        <taxon>eudicotyledons</taxon>
        <taxon>Gunneridae</taxon>
        <taxon>Pentapetalae</taxon>
        <taxon>asterids</taxon>
        <taxon>lamiids</taxon>
        <taxon>Solanales</taxon>
        <taxon>Solanaceae</taxon>
        <taxon>Solanoideae</taxon>
        <taxon>Solaneae</taxon>
        <taxon>Solanum</taxon>
    </lineage>
</organism>
<proteinExistence type="inferred from homology"/>
<evidence type="ECO:0000259" key="6">
    <source>
        <dbReference type="Pfam" id="PF00724"/>
    </source>
</evidence>
<keyword evidence="3" id="KW-0285">Flavoprotein</keyword>
<feature type="domain" description="NADH:flavin oxidoreductase/NADH oxidase N-terminal" evidence="6">
    <location>
        <begin position="2"/>
        <end position="167"/>
    </location>
</feature>
<dbReference type="SUPFAM" id="SSF51395">
    <property type="entry name" value="FMN-linked oxidoreductases"/>
    <property type="match status" value="1"/>
</dbReference>
<dbReference type="Gene3D" id="3.20.20.70">
    <property type="entry name" value="Aldolase class I"/>
    <property type="match status" value="1"/>
</dbReference>
<dbReference type="AlphaFoldDB" id="M1BMA1"/>
<dbReference type="OMA" id="WRFEINA"/>
<dbReference type="GO" id="GO:0016491">
    <property type="term" value="F:oxidoreductase activity"/>
    <property type="evidence" value="ECO:0007669"/>
    <property type="project" value="InterPro"/>
</dbReference>
<dbReference type="PANTHER" id="PTHR22893:SF136">
    <property type="entry name" value="NADH:FLAVIN OXIDOREDUCTASE_NADH OXIDASE N-TERMINAL DOMAIN-CONTAINING PROTEIN"/>
    <property type="match status" value="1"/>
</dbReference>
<dbReference type="STRING" id="4113.M1BMA1"/>
<dbReference type="EnsemblPlants" id="PGSC0003DMT400048328">
    <property type="protein sequence ID" value="PGSC0003DMT400048328"/>
    <property type="gene ID" value="PGSC0003DMG400018778"/>
</dbReference>
<evidence type="ECO:0000313" key="7">
    <source>
        <dbReference type="EnsemblPlants" id="PGSC0003DMT400048328"/>
    </source>
</evidence>
<comment type="cofactor">
    <cofactor evidence="1">
        <name>FMN</name>
        <dbReference type="ChEBI" id="CHEBI:58210"/>
    </cofactor>
</comment>
<evidence type="ECO:0000256" key="1">
    <source>
        <dbReference type="ARBA" id="ARBA00001917"/>
    </source>
</evidence>
<dbReference type="InterPro" id="IPR013785">
    <property type="entry name" value="Aldolase_TIM"/>
</dbReference>
<keyword evidence="5" id="KW-0521">NADP</keyword>
<name>M1BMA1_SOLTU</name>
<reference evidence="7" key="2">
    <citation type="submission" date="2015-06" db="UniProtKB">
        <authorList>
            <consortium name="EnsemblPlants"/>
        </authorList>
    </citation>
    <scope>IDENTIFICATION</scope>
    <source>
        <strain evidence="7">DM1-3 516 R44</strain>
    </source>
</reference>
<dbReference type="GO" id="GO:0010181">
    <property type="term" value="F:FMN binding"/>
    <property type="evidence" value="ECO:0007669"/>
    <property type="project" value="InterPro"/>
</dbReference>
<sequence length="184" mass="20802">MGVEIHGAHDYLIDQYLKDQVNDRTDQYGGSLENRCRFALEIVEAVVNEIGADRVRIKLSPFTDYKDSGNSNPSALGLYMAESLNKYDIAYCHMVEPRMKTPLQKVECLDSLVPRMKAFRGTFIVTGGYDREDGNKVVDEGRADLVAYGRMFIANPNLPRRFELDAPLNKYSREAFYTSDSVVG</sequence>
<dbReference type="InterPro" id="IPR001155">
    <property type="entry name" value="OxRdtase_FMN_N"/>
</dbReference>
<evidence type="ECO:0000256" key="2">
    <source>
        <dbReference type="ARBA" id="ARBA00005979"/>
    </source>
</evidence>
<dbReference type="Pfam" id="PF00724">
    <property type="entry name" value="Oxidored_FMN"/>
    <property type="match status" value="1"/>
</dbReference>
<reference evidence="8" key="1">
    <citation type="journal article" date="2011" name="Nature">
        <title>Genome sequence and analysis of the tuber crop potato.</title>
        <authorList>
            <consortium name="The Potato Genome Sequencing Consortium"/>
        </authorList>
    </citation>
    <scope>NUCLEOTIDE SEQUENCE [LARGE SCALE GENOMIC DNA]</scope>
    <source>
        <strain evidence="8">cv. DM1-3 516 R44</strain>
    </source>
</reference>
<evidence type="ECO:0000256" key="3">
    <source>
        <dbReference type="ARBA" id="ARBA00022630"/>
    </source>
</evidence>
<evidence type="ECO:0000256" key="4">
    <source>
        <dbReference type="ARBA" id="ARBA00022643"/>
    </source>
</evidence>
<dbReference type="eggNOG" id="KOG0134">
    <property type="taxonomic scope" value="Eukaryota"/>
</dbReference>
<dbReference type="PANTHER" id="PTHR22893">
    <property type="entry name" value="NADH OXIDOREDUCTASE-RELATED"/>
    <property type="match status" value="1"/>
</dbReference>
<dbReference type="PaxDb" id="4113-PGSC0003DMT400048328"/>
<dbReference type="Gramene" id="PGSC0003DMT400048328">
    <property type="protein sequence ID" value="PGSC0003DMT400048328"/>
    <property type="gene ID" value="PGSC0003DMG400018778"/>
</dbReference>
<dbReference type="HOGENOM" id="CLU_012153_7_0_1"/>
<dbReference type="InParanoid" id="M1BMA1"/>
<comment type="similarity">
    <text evidence="2">Belongs to the NADH:flavin oxidoreductase/NADH oxidase family.</text>
</comment>
<evidence type="ECO:0000313" key="8">
    <source>
        <dbReference type="Proteomes" id="UP000011115"/>
    </source>
</evidence>
<keyword evidence="8" id="KW-1185">Reference proteome</keyword>
<evidence type="ECO:0000256" key="5">
    <source>
        <dbReference type="ARBA" id="ARBA00022857"/>
    </source>
</evidence>
<dbReference type="InterPro" id="IPR045247">
    <property type="entry name" value="Oye-like"/>
</dbReference>
<dbReference type="Proteomes" id="UP000011115">
    <property type="component" value="Unassembled WGS sequence"/>
</dbReference>
<protein>
    <submittedName>
        <fullName evidence="7">12-oxophytodienoate reductase 1</fullName>
    </submittedName>
</protein>
<keyword evidence="4" id="KW-0288">FMN</keyword>